<sequence>MPGTVIEVGDGQLAVVLAELAGALRTGDGETVQVAFHHRRDRARLVMHPGGQRRTVGTHQTRNVGTHDLDTGLQFERPQHRIVQERAALGHHLVTELGAVTHLHHLVQGVADHRVAQSGGDIADRGALLLSLLDRGIHEDGAAAAQVDRRR</sequence>
<organism evidence="1">
    <name type="scientific">bioreactor metagenome</name>
    <dbReference type="NCBI Taxonomy" id="1076179"/>
    <lineage>
        <taxon>unclassified sequences</taxon>
        <taxon>metagenomes</taxon>
        <taxon>ecological metagenomes</taxon>
    </lineage>
</organism>
<comment type="caution">
    <text evidence="1">The sequence shown here is derived from an EMBL/GenBank/DDBJ whole genome shotgun (WGS) entry which is preliminary data.</text>
</comment>
<name>A0A645BPS5_9ZZZZ</name>
<gene>
    <name evidence="1" type="ORF">SDC9_114179</name>
</gene>
<reference evidence="1" key="1">
    <citation type="submission" date="2019-08" db="EMBL/GenBank/DDBJ databases">
        <authorList>
            <person name="Kucharzyk K."/>
            <person name="Murdoch R.W."/>
            <person name="Higgins S."/>
            <person name="Loffler F."/>
        </authorList>
    </citation>
    <scope>NUCLEOTIDE SEQUENCE</scope>
</reference>
<proteinExistence type="predicted"/>
<evidence type="ECO:0000313" key="1">
    <source>
        <dbReference type="EMBL" id="MPM67257.1"/>
    </source>
</evidence>
<protein>
    <submittedName>
        <fullName evidence="1">Uncharacterized protein</fullName>
    </submittedName>
</protein>
<dbReference type="EMBL" id="VSSQ01021583">
    <property type="protein sequence ID" value="MPM67257.1"/>
    <property type="molecule type" value="Genomic_DNA"/>
</dbReference>
<dbReference type="AlphaFoldDB" id="A0A645BPS5"/>
<accession>A0A645BPS5</accession>